<comment type="caution">
    <text evidence="1">The sequence shown here is derived from an EMBL/GenBank/DDBJ whole genome shotgun (WGS) entry which is preliminary data.</text>
</comment>
<sequence length="96" mass="10522">MNNCSAEHAKGPMNCPTAKMLHDCVIQNFPTCSSDQYDQDLYYGTLGASENEVRWQCQSPEKQDQVYSSAGPGAKVLPLSGTIFSLVSVFLISTRN</sequence>
<keyword evidence="2" id="KW-1185">Reference proteome</keyword>
<protein>
    <submittedName>
        <fullName evidence="1">Uncharacterized protein</fullName>
    </submittedName>
</protein>
<evidence type="ECO:0000313" key="2">
    <source>
        <dbReference type="Proteomes" id="UP000762676"/>
    </source>
</evidence>
<evidence type="ECO:0000313" key="1">
    <source>
        <dbReference type="EMBL" id="GFS11688.1"/>
    </source>
</evidence>
<gene>
    <name evidence="1" type="ORF">ElyMa_004840100</name>
</gene>
<name>A0AAV4IM33_9GAST</name>
<organism evidence="1 2">
    <name type="scientific">Elysia marginata</name>
    <dbReference type="NCBI Taxonomy" id="1093978"/>
    <lineage>
        <taxon>Eukaryota</taxon>
        <taxon>Metazoa</taxon>
        <taxon>Spiralia</taxon>
        <taxon>Lophotrochozoa</taxon>
        <taxon>Mollusca</taxon>
        <taxon>Gastropoda</taxon>
        <taxon>Heterobranchia</taxon>
        <taxon>Euthyneura</taxon>
        <taxon>Panpulmonata</taxon>
        <taxon>Sacoglossa</taxon>
        <taxon>Placobranchoidea</taxon>
        <taxon>Plakobranchidae</taxon>
        <taxon>Elysia</taxon>
    </lineage>
</organism>
<reference evidence="1 2" key="1">
    <citation type="journal article" date="2021" name="Elife">
        <title>Chloroplast acquisition without the gene transfer in kleptoplastic sea slugs, Plakobranchus ocellatus.</title>
        <authorList>
            <person name="Maeda T."/>
            <person name="Takahashi S."/>
            <person name="Yoshida T."/>
            <person name="Shimamura S."/>
            <person name="Takaki Y."/>
            <person name="Nagai Y."/>
            <person name="Toyoda A."/>
            <person name="Suzuki Y."/>
            <person name="Arimoto A."/>
            <person name="Ishii H."/>
            <person name="Satoh N."/>
            <person name="Nishiyama T."/>
            <person name="Hasebe M."/>
            <person name="Maruyama T."/>
            <person name="Minagawa J."/>
            <person name="Obokata J."/>
            <person name="Shigenobu S."/>
        </authorList>
    </citation>
    <scope>NUCLEOTIDE SEQUENCE [LARGE SCALE GENOMIC DNA]</scope>
</reference>
<accession>A0AAV4IM33</accession>
<dbReference type="AlphaFoldDB" id="A0AAV4IM33"/>
<proteinExistence type="predicted"/>
<dbReference type="Proteomes" id="UP000762676">
    <property type="component" value="Unassembled WGS sequence"/>
</dbReference>
<dbReference type="EMBL" id="BMAT01009686">
    <property type="protein sequence ID" value="GFS11688.1"/>
    <property type="molecule type" value="Genomic_DNA"/>
</dbReference>